<dbReference type="PRINTS" id="PR00733">
    <property type="entry name" value="GLHYDRLASE6"/>
</dbReference>
<dbReference type="Gene3D" id="3.20.20.40">
    <property type="entry name" value="1, 4-beta cellobiohydrolase"/>
    <property type="match status" value="1"/>
</dbReference>
<evidence type="ECO:0000256" key="2">
    <source>
        <dbReference type="ARBA" id="ARBA00022801"/>
    </source>
</evidence>
<evidence type="ECO:0000256" key="9">
    <source>
        <dbReference type="RuleBase" id="RU361186"/>
    </source>
</evidence>
<keyword evidence="7 9" id="KW-0624">Polysaccharide degradation</keyword>
<dbReference type="EC" id="3.2.1.-" evidence="9"/>
<accession>A0ABN2ZLY1</accession>
<evidence type="ECO:0000313" key="10">
    <source>
        <dbReference type="EMBL" id="GAA2144192.1"/>
    </source>
</evidence>
<dbReference type="PROSITE" id="PS51257">
    <property type="entry name" value="PROKAR_LIPOPROTEIN"/>
    <property type="match status" value="1"/>
</dbReference>
<dbReference type="InterPro" id="IPR001524">
    <property type="entry name" value="Glyco_hydro_6_CS"/>
</dbReference>
<dbReference type="RefSeq" id="WP_344465232.1">
    <property type="nucleotide sequence ID" value="NZ_BAAANT010000015.1"/>
</dbReference>
<name>A0ABN2ZLY1_9ACTN</name>
<dbReference type="PANTHER" id="PTHR34876:SF4">
    <property type="entry name" value="1,4-BETA-D-GLUCAN CELLOBIOHYDROLASE C-RELATED"/>
    <property type="match status" value="1"/>
</dbReference>
<dbReference type="Proteomes" id="UP001422759">
    <property type="component" value="Unassembled WGS sequence"/>
</dbReference>
<dbReference type="PANTHER" id="PTHR34876">
    <property type="match status" value="1"/>
</dbReference>
<dbReference type="SUPFAM" id="SSF51989">
    <property type="entry name" value="Glycosyl hydrolases family 6, cellulases"/>
    <property type="match status" value="1"/>
</dbReference>
<comment type="similarity">
    <text evidence="9">Belongs to the glycosyl hydrolase family 6.</text>
</comment>
<evidence type="ECO:0000256" key="3">
    <source>
        <dbReference type="ARBA" id="ARBA00023001"/>
    </source>
</evidence>
<keyword evidence="1" id="KW-0732">Signal</keyword>
<evidence type="ECO:0000256" key="4">
    <source>
        <dbReference type="ARBA" id="ARBA00023157"/>
    </source>
</evidence>
<protein>
    <recommendedName>
        <fullName evidence="9">Glucanase</fullName>
        <ecNumber evidence="9">3.2.1.-</ecNumber>
    </recommendedName>
</protein>
<dbReference type="PROSITE" id="PS00655">
    <property type="entry name" value="GLYCOSYL_HYDROL_F6_1"/>
    <property type="match status" value="1"/>
</dbReference>
<evidence type="ECO:0000256" key="5">
    <source>
        <dbReference type="ARBA" id="ARBA00023277"/>
    </source>
</evidence>
<keyword evidence="2 9" id="KW-0378">Hydrolase</keyword>
<dbReference type="Pfam" id="PF01341">
    <property type="entry name" value="Glyco_hydro_6"/>
    <property type="match status" value="1"/>
</dbReference>
<keyword evidence="3 9" id="KW-0136">Cellulose degradation</keyword>
<proteinExistence type="inferred from homology"/>
<evidence type="ECO:0000256" key="1">
    <source>
        <dbReference type="ARBA" id="ARBA00022729"/>
    </source>
</evidence>
<evidence type="ECO:0000256" key="6">
    <source>
        <dbReference type="ARBA" id="ARBA00023295"/>
    </source>
</evidence>
<keyword evidence="4" id="KW-1015">Disulfide bond</keyword>
<organism evidence="10 11">
    <name type="scientific">Kitasatospora kazusensis</name>
    <dbReference type="NCBI Taxonomy" id="407974"/>
    <lineage>
        <taxon>Bacteria</taxon>
        <taxon>Bacillati</taxon>
        <taxon>Actinomycetota</taxon>
        <taxon>Actinomycetes</taxon>
        <taxon>Kitasatosporales</taxon>
        <taxon>Streptomycetaceae</taxon>
        <taxon>Kitasatospora</taxon>
    </lineage>
</organism>
<sequence>MHRFWRGVALAGAVGVAAGCGGPRAAPAQPAGQPAGQPVGQTFYVWDQSSAARQLTSLKGAQAAAVARIAGQPAAVWLAGPDARAEAQDLTLRAAAAGRTALLVAYDIPYRDCGRYSAGGAADGPAYRAWIDGLAAGLADRAAWVVLEPDAVAHTLDSCAAPAAEADERYGLLAYAVKELKKLPKVRVYLDAGNAGWLKDPGLLAGALRKSGVDQADGFAVNVSNFYTTQQSSEFGGRVSAALGGKHFVIDTSRNGNGPLGDRDWCNPAGRALGETPTTDTGRPGVDAYLWIKDPGESDGDCGRGEPAAGRFWLPYAVRLAGGG</sequence>
<comment type="caution">
    <text evidence="10">The sequence shown here is derived from an EMBL/GenBank/DDBJ whole genome shotgun (WGS) entry which is preliminary data.</text>
</comment>
<dbReference type="InterPro" id="IPR016288">
    <property type="entry name" value="Beta_cellobiohydrolase"/>
</dbReference>
<keyword evidence="5 9" id="KW-0119">Carbohydrate metabolism</keyword>
<evidence type="ECO:0000313" key="11">
    <source>
        <dbReference type="Proteomes" id="UP001422759"/>
    </source>
</evidence>
<feature type="active site" evidence="8">
    <location>
        <position position="112"/>
    </location>
</feature>
<evidence type="ECO:0000256" key="8">
    <source>
        <dbReference type="PROSITE-ProRule" id="PRU10056"/>
    </source>
</evidence>
<evidence type="ECO:0000256" key="7">
    <source>
        <dbReference type="ARBA" id="ARBA00023326"/>
    </source>
</evidence>
<dbReference type="InterPro" id="IPR036434">
    <property type="entry name" value="Beta_cellobiohydrolase_sf"/>
</dbReference>
<gene>
    <name evidence="10" type="ORF">GCM10009760_31450</name>
</gene>
<dbReference type="EMBL" id="BAAANT010000015">
    <property type="protein sequence ID" value="GAA2144192.1"/>
    <property type="molecule type" value="Genomic_DNA"/>
</dbReference>
<reference evidence="10 11" key="1">
    <citation type="journal article" date="2019" name="Int. J. Syst. Evol. Microbiol.">
        <title>The Global Catalogue of Microorganisms (GCM) 10K type strain sequencing project: providing services to taxonomists for standard genome sequencing and annotation.</title>
        <authorList>
            <consortium name="The Broad Institute Genomics Platform"/>
            <consortium name="The Broad Institute Genome Sequencing Center for Infectious Disease"/>
            <person name="Wu L."/>
            <person name="Ma J."/>
        </authorList>
    </citation>
    <scope>NUCLEOTIDE SEQUENCE [LARGE SCALE GENOMIC DNA]</scope>
    <source>
        <strain evidence="10 11">JCM 14560</strain>
    </source>
</reference>
<keyword evidence="6 9" id="KW-0326">Glycosidase</keyword>
<keyword evidence="11" id="KW-1185">Reference proteome</keyword>
<dbReference type="PIRSF" id="PIRSF001100">
    <property type="entry name" value="Beta_cellobiohydrolase"/>
    <property type="match status" value="1"/>
</dbReference>
<dbReference type="GO" id="GO:0016787">
    <property type="term" value="F:hydrolase activity"/>
    <property type="evidence" value="ECO:0007669"/>
    <property type="project" value="UniProtKB-KW"/>
</dbReference>